<gene>
    <name evidence="2" type="ORF">GSI_02685</name>
</gene>
<evidence type="ECO:0000313" key="2">
    <source>
        <dbReference type="EMBL" id="PIL34898.1"/>
    </source>
</evidence>
<dbReference type="EMBL" id="AYKW01000004">
    <property type="protein sequence ID" value="PIL34898.1"/>
    <property type="molecule type" value="Genomic_DNA"/>
</dbReference>
<organism evidence="2 3">
    <name type="scientific">Ganoderma sinense ZZ0214-1</name>
    <dbReference type="NCBI Taxonomy" id="1077348"/>
    <lineage>
        <taxon>Eukaryota</taxon>
        <taxon>Fungi</taxon>
        <taxon>Dikarya</taxon>
        <taxon>Basidiomycota</taxon>
        <taxon>Agaricomycotina</taxon>
        <taxon>Agaricomycetes</taxon>
        <taxon>Polyporales</taxon>
        <taxon>Polyporaceae</taxon>
        <taxon>Ganoderma</taxon>
    </lineage>
</organism>
<dbReference type="Gene3D" id="1.10.510.10">
    <property type="entry name" value="Transferase(Phosphotransferase) domain 1"/>
    <property type="match status" value="1"/>
</dbReference>
<dbReference type="InterPro" id="IPR011009">
    <property type="entry name" value="Kinase-like_dom_sf"/>
</dbReference>
<feature type="compositionally biased region" description="Polar residues" evidence="1">
    <location>
        <begin position="319"/>
        <end position="332"/>
    </location>
</feature>
<reference evidence="2 3" key="1">
    <citation type="journal article" date="2015" name="Sci. Rep.">
        <title>Chromosome-level genome map provides insights into diverse defense mechanisms in the medicinal fungus Ganoderma sinense.</title>
        <authorList>
            <person name="Zhu Y."/>
            <person name="Xu J."/>
            <person name="Sun C."/>
            <person name="Zhou S."/>
            <person name="Xu H."/>
            <person name="Nelson D.R."/>
            <person name="Qian J."/>
            <person name="Song J."/>
            <person name="Luo H."/>
            <person name="Xiang L."/>
            <person name="Li Y."/>
            <person name="Xu Z."/>
            <person name="Ji A."/>
            <person name="Wang L."/>
            <person name="Lu S."/>
            <person name="Hayward A."/>
            <person name="Sun W."/>
            <person name="Li X."/>
            <person name="Schwartz D.C."/>
            <person name="Wang Y."/>
            <person name="Chen S."/>
        </authorList>
    </citation>
    <scope>NUCLEOTIDE SEQUENCE [LARGE SCALE GENOMIC DNA]</scope>
    <source>
        <strain evidence="2 3">ZZ0214-1</strain>
    </source>
</reference>
<dbReference type="Proteomes" id="UP000230002">
    <property type="component" value="Unassembled WGS sequence"/>
</dbReference>
<comment type="caution">
    <text evidence="2">The sequence shown here is derived from an EMBL/GenBank/DDBJ whole genome shotgun (WGS) entry which is preliminary data.</text>
</comment>
<dbReference type="SUPFAM" id="SSF56112">
    <property type="entry name" value="Protein kinase-like (PK-like)"/>
    <property type="match status" value="1"/>
</dbReference>
<dbReference type="OrthoDB" id="2801156at2759"/>
<name>A0A2G8SMU5_9APHY</name>
<proteinExistence type="predicted"/>
<evidence type="ECO:0000256" key="1">
    <source>
        <dbReference type="SAM" id="MobiDB-lite"/>
    </source>
</evidence>
<protein>
    <recommendedName>
        <fullName evidence="4">Protein kinase domain-containing protein</fullName>
    </recommendedName>
</protein>
<feature type="region of interest" description="Disordered" evidence="1">
    <location>
        <begin position="275"/>
        <end position="332"/>
    </location>
</feature>
<keyword evidence="3" id="KW-1185">Reference proteome</keyword>
<accession>A0A2G8SMU5</accession>
<evidence type="ECO:0008006" key="4">
    <source>
        <dbReference type="Google" id="ProtNLM"/>
    </source>
</evidence>
<dbReference type="AlphaFoldDB" id="A0A2G8SMU5"/>
<dbReference type="STRING" id="1077348.A0A2G8SMU5"/>
<evidence type="ECO:0000313" key="3">
    <source>
        <dbReference type="Proteomes" id="UP000230002"/>
    </source>
</evidence>
<sequence>MPTVVRFMINIDPHYHEATFDCPYQDITAKDVLDVAPRVCMDFYHLQTSGLPPPKELARREMHRLHYITDQATAFNLDQAYQARYDIRPAQRSNTDVLKQALGWYRAMGHYHEVLTGLKMMVMEEVQGDTLDTLSTLSLSTGTPISDDSDVRTAIERDIVHAVRLLHENNLVHGDVRGSHVVIQRATGQSGLDSDGVTRTRAYLLKFNWAGEVGQARYPCDLDRDAEWAEDWELMRRSFITKADDEYMLGRLRESLAGPGAGCRSAEVRLGVREGADSDPDEVEGAAGVEDEARGVDTGDVAEVSNMDVDSDDEVLTYLPSSTMSQASHKDV</sequence>